<dbReference type="KEGG" id="ttf:THTE_2194"/>
<dbReference type="Proteomes" id="UP000215086">
    <property type="component" value="Chromosome"/>
</dbReference>
<reference evidence="2 3" key="1">
    <citation type="journal article" name="Front. Microbiol.">
        <title>Sugar Metabolism of the First Thermophilic Planctomycete Thermogutta terrifontis: Comparative Genomic and Transcriptomic Approaches.</title>
        <authorList>
            <person name="Elcheninov A.G."/>
            <person name="Menzel P."/>
            <person name="Gudbergsdottir S.R."/>
            <person name="Slesarev A.I."/>
            <person name="Kadnikov V.V."/>
            <person name="Krogh A."/>
            <person name="Bonch-Osmolovskaya E.A."/>
            <person name="Peng X."/>
            <person name="Kublanov I.V."/>
        </authorList>
    </citation>
    <scope>NUCLEOTIDE SEQUENCE [LARGE SCALE GENOMIC DNA]</scope>
    <source>
        <strain evidence="2 3">R1</strain>
    </source>
</reference>
<name>A0A286RFQ9_9BACT</name>
<evidence type="ECO:0000256" key="1">
    <source>
        <dbReference type="SAM" id="MobiDB-lite"/>
    </source>
</evidence>
<feature type="compositionally biased region" description="Basic and acidic residues" evidence="1">
    <location>
        <begin position="8"/>
        <end position="37"/>
    </location>
</feature>
<protein>
    <submittedName>
        <fullName evidence="2">Uncharacterized protein</fullName>
    </submittedName>
</protein>
<accession>A0A286RFQ9</accession>
<gene>
    <name evidence="2" type="ORF">THTE_2194</name>
</gene>
<dbReference type="EMBL" id="CP018477">
    <property type="protein sequence ID" value="ASV74796.1"/>
    <property type="molecule type" value="Genomic_DNA"/>
</dbReference>
<feature type="region of interest" description="Disordered" evidence="1">
    <location>
        <begin position="1"/>
        <end position="37"/>
    </location>
</feature>
<evidence type="ECO:0000313" key="2">
    <source>
        <dbReference type="EMBL" id="ASV74796.1"/>
    </source>
</evidence>
<proteinExistence type="predicted"/>
<keyword evidence="3" id="KW-1185">Reference proteome</keyword>
<organism evidence="2 3">
    <name type="scientific">Thermogutta terrifontis</name>
    <dbReference type="NCBI Taxonomy" id="1331910"/>
    <lineage>
        <taxon>Bacteria</taxon>
        <taxon>Pseudomonadati</taxon>
        <taxon>Planctomycetota</taxon>
        <taxon>Planctomycetia</taxon>
        <taxon>Pirellulales</taxon>
        <taxon>Thermoguttaceae</taxon>
        <taxon>Thermogutta</taxon>
    </lineage>
</organism>
<dbReference type="AlphaFoldDB" id="A0A286RFQ9"/>
<evidence type="ECO:0000313" key="3">
    <source>
        <dbReference type="Proteomes" id="UP000215086"/>
    </source>
</evidence>
<sequence>MKFRQRGKAGEYDKKTLSYQERKTAKPGQLEKTHVVR</sequence>